<keyword evidence="3" id="KW-0274">FAD</keyword>
<dbReference type="Proteomes" id="UP000078397">
    <property type="component" value="Unassembled WGS sequence"/>
</dbReference>
<evidence type="ECO:0000313" key="6">
    <source>
        <dbReference type="EMBL" id="OAQ67769.1"/>
    </source>
</evidence>
<keyword evidence="4" id="KW-0560">Oxidoreductase</keyword>
<evidence type="ECO:0000256" key="3">
    <source>
        <dbReference type="ARBA" id="ARBA00022827"/>
    </source>
</evidence>
<evidence type="ECO:0000256" key="5">
    <source>
        <dbReference type="ARBA" id="ARBA00023033"/>
    </source>
</evidence>
<dbReference type="Gene3D" id="3.50.50.60">
    <property type="entry name" value="FAD/NAD(P)-binding domain"/>
    <property type="match status" value="3"/>
</dbReference>
<dbReference type="Pfam" id="PF01946">
    <property type="entry name" value="Thi4"/>
    <property type="match status" value="1"/>
</dbReference>
<gene>
    <name evidence="6" type="ORF">VFPPC_04121</name>
</gene>
<proteinExistence type="predicted"/>
<dbReference type="OrthoDB" id="66881at2759"/>
<dbReference type="InterPro" id="IPR051820">
    <property type="entry name" value="FAD-binding_MO"/>
</dbReference>
<dbReference type="GO" id="GO:0004499">
    <property type="term" value="F:N,N-dimethylaniline monooxygenase activity"/>
    <property type="evidence" value="ECO:0007669"/>
    <property type="project" value="InterPro"/>
</dbReference>
<dbReference type="RefSeq" id="XP_018144619.1">
    <property type="nucleotide sequence ID" value="XM_018283522.1"/>
</dbReference>
<protein>
    <submittedName>
        <fullName evidence="6">Flavin-binding monooxygenase</fullName>
    </submittedName>
</protein>
<evidence type="ECO:0000256" key="1">
    <source>
        <dbReference type="ARBA" id="ARBA00001974"/>
    </source>
</evidence>
<dbReference type="GO" id="GO:0050660">
    <property type="term" value="F:flavin adenine dinucleotide binding"/>
    <property type="evidence" value="ECO:0007669"/>
    <property type="project" value="InterPro"/>
</dbReference>
<dbReference type="PANTHER" id="PTHR43872:SF1">
    <property type="entry name" value="MONOOXYGENASE, PUTATIVE (AFU_ORTHOLOGUE AFUA_8G02570)-RELATED"/>
    <property type="match status" value="1"/>
</dbReference>
<name>A0A179FRX1_METCM</name>
<dbReference type="InterPro" id="IPR020946">
    <property type="entry name" value="Flavin_mOase-like"/>
</dbReference>
<dbReference type="SUPFAM" id="SSF51905">
    <property type="entry name" value="FAD/NAD(P)-binding domain"/>
    <property type="match status" value="1"/>
</dbReference>
<sequence>MTDAPDFDVVIIGAGISGINSAYRIQTNFPNYRYCILEARDALGGTWDLFKYPGIRSDSDLFTFGFQWHPWGGNNPIATGESILSYLAEASSTYGIDKHIHFQHRLQHASWSTEYQEWTLSVTRGSKGEAATISSRFVVFGTGYYDYRTPLETHIPGIDNFAGQVVHPQFWPEKLDYTDKKIVVIGSGATAVTLVPKLAEKAKLATMLQRSPSYIVPLPNRSTSSFFDYIFPRVMARRLERLRWIIRSRLFFLFCTTFPSSARSLLRRGILRLLPTGMPFDPHFNPSYNPWTQRLCVCPDGDFYKALHTGHADVVTGTIKSVTPAGIQLNSGSFLDADIIVTATGLKIQLMGGATMDVDGKPVSPGDKFIWRGVMLQDVPNAALVMGYTNASWTLGAEATATLVVRLLRDLRQKGFTSIVPRVQNPEELDEVPFFNLNSTYVKKATGKMPKAATTGAFAVRSNYLADELKARFGGLDDLEWVSGGGNEKA</sequence>
<dbReference type="PANTHER" id="PTHR43872">
    <property type="entry name" value="MONOOXYGENASE, PUTATIVE (AFU_ORTHOLOGUE AFUA_8G02570)-RELATED"/>
    <property type="match status" value="1"/>
</dbReference>
<accession>A0A179FRX1</accession>
<comment type="cofactor">
    <cofactor evidence="1">
        <name>FAD</name>
        <dbReference type="ChEBI" id="CHEBI:57692"/>
    </cofactor>
</comment>
<reference evidence="6 7" key="1">
    <citation type="journal article" date="2016" name="PLoS Pathog.">
        <title>Biosynthesis of antibiotic leucinostatins in bio-control fungus Purpureocillium lilacinum and their inhibition on phytophthora revealed by genome mining.</title>
        <authorList>
            <person name="Wang G."/>
            <person name="Liu Z."/>
            <person name="Lin R."/>
            <person name="Li E."/>
            <person name="Mao Z."/>
            <person name="Ling J."/>
            <person name="Yang Y."/>
            <person name="Yin W.B."/>
            <person name="Xie B."/>
        </authorList>
    </citation>
    <scope>NUCLEOTIDE SEQUENCE [LARGE SCALE GENOMIC DNA]</scope>
    <source>
        <strain evidence="6">170</strain>
    </source>
</reference>
<evidence type="ECO:0000256" key="2">
    <source>
        <dbReference type="ARBA" id="ARBA00022630"/>
    </source>
</evidence>
<keyword evidence="2" id="KW-0285">Flavoprotein</keyword>
<dbReference type="KEGG" id="pchm:VFPPC_04121"/>
<evidence type="ECO:0000313" key="7">
    <source>
        <dbReference type="Proteomes" id="UP000078397"/>
    </source>
</evidence>
<dbReference type="InterPro" id="IPR036188">
    <property type="entry name" value="FAD/NAD-bd_sf"/>
</dbReference>
<organism evidence="6 7">
    <name type="scientific">Pochonia chlamydosporia 170</name>
    <dbReference type="NCBI Taxonomy" id="1380566"/>
    <lineage>
        <taxon>Eukaryota</taxon>
        <taxon>Fungi</taxon>
        <taxon>Dikarya</taxon>
        <taxon>Ascomycota</taxon>
        <taxon>Pezizomycotina</taxon>
        <taxon>Sordariomycetes</taxon>
        <taxon>Hypocreomycetidae</taxon>
        <taxon>Hypocreales</taxon>
        <taxon>Clavicipitaceae</taxon>
        <taxon>Pochonia</taxon>
    </lineage>
</organism>
<dbReference type="EMBL" id="LSBJ02000003">
    <property type="protein sequence ID" value="OAQ67769.1"/>
    <property type="molecule type" value="Genomic_DNA"/>
</dbReference>
<dbReference type="AlphaFoldDB" id="A0A179FRX1"/>
<dbReference type="Pfam" id="PF00743">
    <property type="entry name" value="FMO-like"/>
    <property type="match status" value="1"/>
</dbReference>
<keyword evidence="5 6" id="KW-0503">Monooxygenase</keyword>
<comment type="caution">
    <text evidence="6">The sequence shown here is derived from an EMBL/GenBank/DDBJ whole genome shotgun (WGS) entry which is preliminary data.</text>
</comment>
<dbReference type="GeneID" id="28847516"/>
<evidence type="ECO:0000256" key="4">
    <source>
        <dbReference type="ARBA" id="ARBA00023002"/>
    </source>
</evidence>
<keyword evidence="7" id="KW-1185">Reference proteome</keyword>
<dbReference type="GO" id="GO:0050661">
    <property type="term" value="F:NADP binding"/>
    <property type="evidence" value="ECO:0007669"/>
    <property type="project" value="InterPro"/>
</dbReference>